<dbReference type="Pfam" id="PF21351">
    <property type="entry name" value="TetR_C_41"/>
    <property type="match status" value="1"/>
</dbReference>
<proteinExistence type="predicted"/>
<feature type="DNA-binding region" description="H-T-H motif" evidence="4">
    <location>
        <begin position="39"/>
        <end position="58"/>
    </location>
</feature>
<dbReference type="GO" id="GO:0000976">
    <property type="term" value="F:transcription cis-regulatory region binding"/>
    <property type="evidence" value="ECO:0007669"/>
    <property type="project" value="TreeGrafter"/>
</dbReference>
<dbReference type="GO" id="GO:0003700">
    <property type="term" value="F:DNA-binding transcription factor activity"/>
    <property type="evidence" value="ECO:0007669"/>
    <property type="project" value="TreeGrafter"/>
</dbReference>
<dbReference type="PANTHER" id="PTHR30055">
    <property type="entry name" value="HTH-TYPE TRANSCRIPTIONAL REGULATOR RUTR"/>
    <property type="match status" value="1"/>
</dbReference>
<dbReference type="RefSeq" id="WP_166678143.1">
    <property type="nucleotide sequence ID" value="NZ_SODF01000001.1"/>
</dbReference>
<gene>
    <name evidence="6" type="ORF">EV650_3154</name>
</gene>
<name>A0A4R8A3R0_9ACTN</name>
<dbReference type="AlphaFoldDB" id="A0A4R8A3R0"/>
<keyword evidence="3" id="KW-0804">Transcription</keyword>
<dbReference type="EMBL" id="SODF01000001">
    <property type="protein sequence ID" value="TDW24281.1"/>
    <property type="molecule type" value="Genomic_DNA"/>
</dbReference>
<dbReference type="Pfam" id="PF00440">
    <property type="entry name" value="TetR_N"/>
    <property type="match status" value="1"/>
</dbReference>
<evidence type="ECO:0000256" key="2">
    <source>
        <dbReference type="ARBA" id="ARBA00023125"/>
    </source>
</evidence>
<dbReference type="PROSITE" id="PS50977">
    <property type="entry name" value="HTH_TETR_2"/>
    <property type="match status" value="1"/>
</dbReference>
<evidence type="ECO:0000256" key="3">
    <source>
        <dbReference type="ARBA" id="ARBA00023163"/>
    </source>
</evidence>
<dbReference type="Proteomes" id="UP000295447">
    <property type="component" value="Unassembled WGS sequence"/>
</dbReference>
<dbReference type="InterPro" id="IPR049484">
    <property type="entry name" value="Rv0078-like_C"/>
</dbReference>
<dbReference type="InterPro" id="IPR001647">
    <property type="entry name" value="HTH_TetR"/>
</dbReference>
<sequence>MPPINRALDKRARRSEPAFDRLTSAARDLFASEGYGHTSLDSVCERAGVTKGSLYHHFHGKAELFEAVFEAEAKRVTSHVAAAMAAETDPWMAANVALTGFLDTVSESGVQRILFEDGPSVLGWMRVREIDRQYGLALITDALNRLTAEGGIEISDPPTLAHLLLAALIEAALLRMSRADEPEASERVVQEVRALFAALIMR</sequence>
<evidence type="ECO:0000256" key="4">
    <source>
        <dbReference type="PROSITE-ProRule" id="PRU00335"/>
    </source>
</evidence>
<evidence type="ECO:0000256" key="1">
    <source>
        <dbReference type="ARBA" id="ARBA00023015"/>
    </source>
</evidence>
<dbReference type="PROSITE" id="PS01081">
    <property type="entry name" value="HTH_TETR_1"/>
    <property type="match status" value="1"/>
</dbReference>
<evidence type="ECO:0000313" key="7">
    <source>
        <dbReference type="Proteomes" id="UP000295447"/>
    </source>
</evidence>
<keyword evidence="2 4" id="KW-0238">DNA-binding</keyword>
<keyword evidence="7" id="KW-1185">Reference proteome</keyword>
<dbReference type="PRINTS" id="PR00455">
    <property type="entry name" value="HTHTETR"/>
</dbReference>
<evidence type="ECO:0000313" key="6">
    <source>
        <dbReference type="EMBL" id="TDW24281.1"/>
    </source>
</evidence>
<protein>
    <submittedName>
        <fullName evidence="6">TetR family transcriptional regulator</fullName>
    </submittedName>
</protein>
<feature type="domain" description="HTH tetR-type" evidence="5">
    <location>
        <begin position="16"/>
        <end position="76"/>
    </location>
</feature>
<dbReference type="Gene3D" id="1.10.357.10">
    <property type="entry name" value="Tetracycline Repressor, domain 2"/>
    <property type="match status" value="1"/>
</dbReference>
<keyword evidence="1" id="KW-0805">Transcription regulation</keyword>
<dbReference type="InterPro" id="IPR009057">
    <property type="entry name" value="Homeodomain-like_sf"/>
</dbReference>
<evidence type="ECO:0000259" key="5">
    <source>
        <dbReference type="PROSITE" id="PS50977"/>
    </source>
</evidence>
<organism evidence="6 7">
    <name type="scientific">Kribbella kalugense</name>
    <dbReference type="NCBI Taxonomy" id="2512221"/>
    <lineage>
        <taxon>Bacteria</taxon>
        <taxon>Bacillati</taxon>
        <taxon>Actinomycetota</taxon>
        <taxon>Actinomycetes</taxon>
        <taxon>Propionibacteriales</taxon>
        <taxon>Kribbellaceae</taxon>
        <taxon>Kribbella</taxon>
    </lineage>
</organism>
<comment type="caution">
    <text evidence="6">The sequence shown here is derived from an EMBL/GenBank/DDBJ whole genome shotgun (WGS) entry which is preliminary data.</text>
</comment>
<reference evidence="6 7" key="1">
    <citation type="submission" date="2019-03" db="EMBL/GenBank/DDBJ databases">
        <title>Genomic Encyclopedia of Type Strains, Phase III (KMG-III): the genomes of soil and plant-associated and newly described type strains.</title>
        <authorList>
            <person name="Whitman W."/>
        </authorList>
    </citation>
    <scope>NUCLEOTIDE SEQUENCE [LARGE SCALE GENOMIC DNA]</scope>
    <source>
        <strain evidence="6 7">VKM Ac-2570</strain>
    </source>
</reference>
<dbReference type="PANTHER" id="PTHR30055:SF234">
    <property type="entry name" value="HTH-TYPE TRANSCRIPTIONAL REGULATOR BETI"/>
    <property type="match status" value="1"/>
</dbReference>
<dbReference type="InterPro" id="IPR023772">
    <property type="entry name" value="DNA-bd_HTH_TetR-type_CS"/>
</dbReference>
<dbReference type="InterPro" id="IPR050109">
    <property type="entry name" value="HTH-type_TetR-like_transc_reg"/>
</dbReference>
<dbReference type="SUPFAM" id="SSF46689">
    <property type="entry name" value="Homeodomain-like"/>
    <property type="match status" value="1"/>
</dbReference>
<accession>A0A4R8A3R0</accession>